<dbReference type="GO" id="GO:0015833">
    <property type="term" value="P:peptide transport"/>
    <property type="evidence" value="ECO:0007669"/>
    <property type="project" value="TreeGrafter"/>
</dbReference>
<proteinExistence type="inferred from homology"/>
<gene>
    <name evidence="5" type="ORF">S01H4_41895</name>
</gene>
<evidence type="ECO:0000256" key="2">
    <source>
        <dbReference type="ARBA" id="ARBA00022448"/>
    </source>
</evidence>
<evidence type="ECO:0000256" key="3">
    <source>
        <dbReference type="ARBA" id="ARBA00022729"/>
    </source>
</evidence>
<dbReference type="Pfam" id="PF00496">
    <property type="entry name" value="SBP_bac_5"/>
    <property type="match status" value="1"/>
</dbReference>
<dbReference type="PANTHER" id="PTHR30290">
    <property type="entry name" value="PERIPLASMIC BINDING COMPONENT OF ABC TRANSPORTER"/>
    <property type="match status" value="1"/>
</dbReference>
<reference evidence="5" key="1">
    <citation type="journal article" date="2014" name="Front. Microbiol.">
        <title>High frequency of phylogenetically diverse reductive dehalogenase-homologous genes in deep subseafloor sedimentary metagenomes.</title>
        <authorList>
            <person name="Kawai M."/>
            <person name="Futagami T."/>
            <person name="Toyoda A."/>
            <person name="Takaki Y."/>
            <person name="Nishi S."/>
            <person name="Hori S."/>
            <person name="Arai W."/>
            <person name="Tsubouchi T."/>
            <person name="Morono Y."/>
            <person name="Uchiyama I."/>
            <person name="Ito T."/>
            <person name="Fujiyama A."/>
            <person name="Inagaki F."/>
            <person name="Takami H."/>
        </authorList>
    </citation>
    <scope>NUCLEOTIDE SEQUENCE</scope>
    <source>
        <strain evidence="5">Expedition CK06-06</strain>
    </source>
</reference>
<dbReference type="EMBL" id="BART01022946">
    <property type="protein sequence ID" value="GAH02664.1"/>
    <property type="molecule type" value="Genomic_DNA"/>
</dbReference>
<evidence type="ECO:0000259" key="4">
    <source>
        <dbReference type="Pfam" id="PF00496"/>
    </source>
</evidence>
<dbReference type="GO" id="GO:1904680">
    <property type="term" value="F:peptide transmembrane transporter activity"/>
    <property type="evidence" value="ECO:0007669"/>
    <property type="project" value="TreeGrafter"/>
</dbReference>
<dbReference type="Gene3D" id="3.10.105.10">
    <property type="entry name" value="Dipeptide-binding Protein, Domain 3"/>
    <property type="match status" value="1"/>
</dbReference>
<feature type="non-terminal residue" evidence="5">
    <location>
        <position position="1"/>
    </location>
</feature>
<sequence>GIVPPGIKGFQENAMEFTFDPEKARGKLIEANYPNGEGLPVLKIGIDPNSPLTIIFEAVQADAKEIGINIEIEAMDWLTALEAFKKGELHFFGLGWIADYPTMDIFLFPLFYSESTDNFTRYNNPQIDNLILEARKTLDGDKRIEIYREAEKIVLEDAAFVPMFFTSSRDVYQSYVKGFVLDSMGNYDLSKVWLERE</sequence>
<name>X1DC79_9ZZZZ</name>
<dbReference type="InterPro" id="IPR000914">
    <property type="entry name" value="SBP_5_dom"/>
</dbReference>
<comment type="caution">
    <text evidence="5">The sequence shown here is derived from an EMBL/GenBank/DDBJ whole genome shotgun (WGS) entry which is preliminary data.</text>
</comment>
<evidence type="ECO:0000313" key="5">
    <source>
        <dbReference type="EMBL" id="GAH02664.1"/>
    </source>
</evidence>
<organism evidence="5">
    <name type="scientific">marine sediment metagenome</name>
    <dbReference type="NCBI Taxonomy" id="412755"/>
    <lineage>
        <taxon>unclassified sequences</taxon>
        <taxon>metagenomes</taxon>
        <taxon>ecological metagenomes</taxon>
    </lineage>
</organism>
<comment type="similarity">
    <text evidence="1">Belongs to the bacterial solute-binding protein 5 family.</text>
</comment>
<dbReference type="InterPro" id="IPR039424">
    <property type="entry name" value="SBP_5"/>
</dbReference>
<dbReference type="PANTHER" id="PTHR30290:SF9">
    <property type="entry name" value="OLIGOPEPTIDE-BINDING PROTEIN APPA"/>
    <property type="match status" value="1"/>
</dbReference>
<protein>
    <recommendedName>
        <fullName evidence="4">Solute-binding protein family 5 domain-containing protein</fullName>
    </recommendedName>
</protein>
<accession>X1DC79</accession>
<keyword evidence="2" id="KW-0813">Transport</keyword>
<dbReference type="SUPFAM" id="SSF53850">
    <property type="entry name" value="Periplasmic binding protein-like II"/>
    <property type="match status" value="1"/>
</dbReference>
<dbReference type="AlphaFoldDB" id="X1DC79"/>
<dbReference type="Gene3D" id="3.40.190.10">
    <property type="entry name" value="Periplasmic binding protein-like II"/>
    <property type="match status" value="1"/>
</dbReference>
<feature type="domain" description="Solute-binding protein family 5" evidence="4">
    <location>
        <begin position="2"/>
        <end position="115"/>
    </location>
</feature>
<keyword evidence="3" id="KW-0732">Signal</keyword>
<evidence type="ECO:0000256" key="1">
    <source>
        <dbReference type="ARBA" id="ARBA00005695"/>
    </source>
</evidence>